<dbReference type="STRING" id="1184609.KILIM_019_00390"/>
<keyword evidence="1" id="KW-1133">Transmembrane helix</keyword>
<sequence length="197" mass="19754">MIYLLLVAYVVWLWTPAGGASERARSLGWLPAASILLNGAWLGITQAGWLWLSVLDIALLAVVLGLVMKRLAGRAASGPAEAIMLDGTFGLYLGWVAVATCANITAAAVAQGVDLGATGNQAAAVAVLVVATLLGVVFARVLRAPWGVAAAMAWGLGWIAAGRLAGAPSSPVVGAGAAVAAATVVAVAALARHSPLR</sequence>
<dbReference type="RefSeq" id="WP_006591919.1">
    <property type="nucleotide sequence ID" value="NZ_BAHD01000019.1"/>
</dbReference>
<dbReference type="AlphaFoldDB" id="K6WTH1"/>
<keyword evidence="3" id="KW-1185">Reference proteome</keyword>
<name>K6WTH1_9MICO</name>
<protein>
    <recommendedName>
        <fullName evidence="4">Tryptophan-rich sensory protein</fullName>
    </recommendedName>
</protein>
<keyword evidence="1" id="KW-0812">Transmembrane</keyword>
<dbReference type="Gene3D" id="1.20.1260.100">
    <property type="entry name" value="TspO/MBR protein"/>
    <property type="match status" value="1"/>
</dbReference>
<accession>K6WTH1</accession>
<evidence type="ECO:0000256" key="1">
    <source>
        <dbReference type="SAM" id="Phobius"/>
    </source>
</evidence>
<dbReference type="EMBL" id="BAHD01000019">
    <property type="protein sequence ID" value="GAB95387.1"/>
    <property type="molecule type" value="Genomic_DNA"/>
</dbReference>
<feature type="transmembrane region" description="Helical" evidence="1">
    <location>
        <begin position="89"/>
        <end position="110"/>
    </location>
</feature>
<feature type="transmembrane region" description="Helical" evidence="1">
    <location>
        <begin position="172"/>
        <end position="191"/>
    </location>
</feature>
<feature type="transmembrane region" description="Helical" evidence="1">
    <location>
        <begin position="48"/>
        <end position="68"/>
    </location>
</feature>
<evidence type="ECO:0000313" key="2">
    <source>
        <dbReference type="EMBL" id="GAB95387.1"/>
    </source>
</evidence>
<feature type="transmembrane region" description="Helical" evidence="1">
    <location>
        <begin position="122"/>
        <end position="139"/>
    </location>
</feature>
<keyword evidence="1" id="KW-0472">Membrane</keyword>
<evidence type="ECO:0008006" key="4">
    <source>
        <dbReference type="Google" id="ProtNLM"/>
    </source>
</evidence>
<reference evidence="2 3" key="1">
    <citation type="submission" date="2012-08" db="EMBL/GenBank/DDBJ databases">
        <title>Whole genome shotgun sequence of Kineosphaera limosa NBRC 100340.</title>
        <authorList>
            <person name="Yoshida I."/>
            <person name="Isaki S."/>
            <person name="Hosoyama A."/>
            <person name="Tsuchikane K."/>
            <person name="Katsumata H."/>
            <person name="Ando Y."/>
            <person name="Ohji S."/>
            <person name="Hamada M."/>
            <person name="Tamura T."/>
            <person name="Yamazoe A."/>
            <person name="Yamazaki S."/>
            <person name="Fujita N."/>
        </authorList>
    </citation>
    <scope>NUCLEOTIDE SEQUENCE [LARGE SCALE GENOMIC DNA]</scope>
    <source>
        <strain evidence="2 3">NBRC 100340</strain>
    </source>
</reference>
<evidence type="ECO:0000313" key="3">
    <source>
        <dbReference type="Proteomes" id="UP000008366"/>
    </source>
</evidence>
<dbReference type="InterPro" id="IPR038330">
    <property type="entry name" value="TspO/MBR-related_sf"/>
</dbReference>
<organism evidence="2 3">
    <name type="scientific">Kineosphaera limosa NBRC 100340</name>
    <dbReference type="NCBI Taxonomy" id="1184609"/>
    <lineage>
        <taxon>Bacteria</taxon>
        <taxon>Bacillati</taxon>
        <taxon>Actinomycetota</taxon>
        <taxon>Actinomycetes</taxon>
        <taxon>Micrococcales</taxon>
        <taxon>Dermatophilaceae</taxon>
        <taxon>Kineosphaera</taxon>
    </lineage>
</organism>
<dbReference type="eggNOG" id="ENOG5031NX0">
    <property type="taxonomic scope" value="Bacteria"/>
</dbReference>
<comment type="caution">
    <text evidence="2">The sequence shown here is derived from an EMBL/GenBank/DDBJ whole genome shotgun (WGS) entry which is preliminary data.</text>
</comment>
<feature type="transmembrane region" description="Helical" evidence="1">
    <location>
        <begin position="146"/>
        <end position="166"/>
    </location>
</feature>
<proteinExistence type="predicted"/>
<dbReference type="Proteomes" id="UP000008366">
    <property type="component" value="Unassembled WGS sequence"/>
</dbReference>
<gene>
    <name evidence="2" type="ORF">KILIM_019_00390</name>
</gene>